<organism evidence="1 2">
    <name type="scientific">Gemmata massiliana</name>
    <dbReference type="NCBI Taxonomy" id="1210884"/>
    <lineage>
        <taxon>Bacteria</taxon>
        <taxon>Pseudomonadati</taxon>
        <taxon>Planctomycetota</taxon>
        <taxon>Planctomycetia</taxon>
        <taxon>Gemmatales</taxon>
        <taxon>Gemmataceae</taxon>
        <taxon>Gemmata</taxon>
    </lineage>
</organism>
<dbReference type="Proteomes" id="UP000464178">
    <property type="component" value="Chromosome"/>
</dbReference>
<dbReference type="RefSeq" id="WP_162672875.1">
    <property type="nucleotide sequence ID" value="NZ_LR593886.1"/>
</dbReference>
<evidence type="ECO:0000313" key="2">
    <source>
        <dbReference type="Proteomes" id="UP000464178"/>
    </source>
</evidence>
<dbReference type="EMBL" id="LR593886">
    <property type="protein sequence ID" value="VTS02912.1"/>
    <property type="molecule type" value="Genomic_DNA"/>
</dbReference>
<dbReference type="AlphaFoldDB" id="A0A6P2DJH9"/>
<name>A0A6P2DJH9_9BACT</name>
<reference evidence="1 2" key="1">
    <citation type="submission" date="2019-05" db="EMBL/GenBank/DDBJ databases">
        <authorList>
            <consortium name="Science for Life Laboratories"/>
        </authorList>
    </citation>
    <scope>NUCLEOTIDE SEQUENCE [LARGE SCALE GENOMIC DNA]</scope>
    <source>
        <strain evidence="1">Soil9</strain>
    </source>
</reference>
<accession>A0A6P2DJH9</accession>
<sequence>MAVMERGELQVVVPVGFLLAEPQEVTVSVDRPGTESLSVRLRLIPARARAEIVGIAALADIPEPVSVTAPTPRSIPWPTRARVDELESDFPEPEYGGGD</sequence>
<dbReference type="KEGG" id="gms:SOIL9_73580"/>
<proteinExistence type="predicted"/>
<keyword evidence="2" id="KW-1185">Reference proteome</keyword>
<protein>
    <submittedName>
        <fullName evidence="1">Uncharacterized protein</fullName>
    </submittedName>
</protein>
<evidence type="ECO:0000313" key="1">
    <source>
        <dbReference type="EMBL" id="VTS02912.1"/>
    </source>
</evidence>
<gene>
    <name evidence="1" type="ORF">SOIL9_73580</name>
</gene>